<keyword evidence="4" id="KW-1003">Cell membrane</keyword>
<reference evidence="9 10" key="1">
    <citation type="submission" date="2020-08" db="EMBL/GenBank/DDBJ databases">
        <title>Genome sequencing of Purple Non-Sulfur Bacteria from various extreme environments.</title>
        <authorList>
            <person name="Mayer M."/>
        </authorList>
    </citation>
    <scope>NUCLEOTIDE SEQUENCE [LARGE SCALE GENOMIC DNA]</scope>
    <source>
        <strain evidence="9 10">2761</strain>
    </source>
</reference>
<feature type="transmembrane region" description="Helical" evidence="8">
    <location>
        <begin position="163"/>
        <end position="182"/>
    </location>
</feature>
<keyword evidence="7 8" id="KW-0472">Membrane</keyword>
<evidence type="ECO:0000256" key="1">
    <source>
        <dbReference type="ARBA" id="ARBA00004651"/>
    </source>
</evidence>
<feature type="transmembrane region" description="Helical" evidence="8">
    <location>
        <begin position="293"/>
        <end position="311"/>
    </location>
</feature>
<keyword evidence="10" id="KW-1185">Reference proteome</keyword>
<dbReference type="EMBL" id="JACIGE010000013">
    <property type="protein sequence ID" value="MBB4248677.1"/>
    <property type="molecule type" value="Genomic_DNA"/>
</dbReference>
<dbReference type="GO" id="GO:0022857">
    <property type="term" value="F:transmembrane transporter activity"/>
    <property type="evidence" value="ECO:0007669"/>
    <property type="project" value="InterPro"/>
</dbReference>
<dbReference type="InterPro" id="IPR037294">
    <property type="entry name" value="ABC_BtuC-like"/>
</dbReference>
<dbReference type="GO" id="GO:0033214">
    <property type="term" value="P:siderophore-iron import into cell"/>
    <property type="evidence" value="ECO:0007669"/>
    <property type="project" value="TreeGrafter"/>
</dbReference>
<evidence type="ECO:0000256" key="7">
    <source>
        <dbReference type="ARBA" id="ARBA00023136"/>
    </source>
</evidence>
<comment type="similarity">
    <text evidence="2">Belongs to the binding-protein-dependent transport system permease family. FecCD subfamily.</text>
</comment>
<feature type="transmembrane region" description="Helical" evidence="8">
    <location>
        <begin position="252"/>
        <end position="281"/>
    </location>
</feature>
<protein>
    <submittedName>
        <fullName evidence="9">Iron complex transport system permease protein</fullName>
    </submittedName>
</protein>
<evidence type="ECO:0000256" key="4">
    <source>
        <dbReference type="ARBA" id="ARBA00022475"/>
    </source>
</evidence>
<dbReference type="InterPro" id="IPR000522">
    <property type="entry name" value="ABC_transptr_permease_BtuC"/>
</dbReference>
<dbReference type="Gene3D" id="1.10.3470.10">
    <property type="entry name" value="ABC transporter involved in vitamin B12 uptake, BtuC"/>
    <property type="match status" value="1"/>
</dbReference>
<evidence type="ECO:0000313" key="9">
    <source>
        <dbReference type="EMBL" id="MBB4248677.1"/>
    </source>
</evidence>
<keyword evidence="5 8" id="KW-0812">Transmembrane</keyword>
<dbReference type="CDD" id="cd06550">
    <property type="entry name" value="TM_ABC_iron-siderophores_like"/>
    <property type="match status" value="1"/>
</dbReference>
<dbReference type="SUPFAM" id="SSF81345">
    <property type="entry name" value="ABC transporter involved in vitamin B12 uptake, BtuC"/>
    <property type="match status" value="1"/>
</dbReference>
<feature type="transmembrane region" description="Helical" evidence="8">
    <location>
        <begin position="20"/>
        <end position="38"/>
    </location>
</feature>
<dbReference type="Pfam" id="PF01032">
    <property type="entry name" value="FecCD"/>
    <property type="match status" value="1"/>
</dbReference>
<name>A0A840G2Q7_RHOTE</name>
<organism evidence="9 10">
    <name type="scientific">Rhodocyclus tenuis</name>
    <name type="common">Rhodospirillum tenue</name>
    <dbReference type="NCBI Taxonomy" id="1066"/>
    <lineage>
        <taxon>Bacteria</taxon>
        <taxon>Pseudomonadati</taxon>
        <taxon>Pseudomonadota</taxon>
        <taxon>Betaproteobacteria</taxon>
        <taxon>Rhodocyclales</taxon>
        <taxon>Rhodocyclaceae</taxon>
        <taxon>Rhodocyclus</taxon>
    </lineage>
</organism>
<feature type="transmembrane region" description="Helical" evidence="8">
    <location>
        <begin position="323"/>
        <end position="341"/>
    </location>
</feature>
<dbReference type="FunFam" id="1.10.3470.10:FF:000001">
    <property type="entry name" value="Vitamin B12 ABC transporter permease BtuC"/>
    <property type="match status" value="1"/>
</dbReference>
<evidence type="ECO:0000256" key="6">
    <source>
        <dbReference type="ARBA" id="ARBA00022989"/>
    </source>
</evidence>
<comment type="subcellular location">
    <subcellularLocation>
        <location evidence="1">Cell membrane</location>
        <topology evidence="1">Multi-pass membrane protein</topology>
    </subcellularLocation>
</comment>
<feature type="transmembrane region" description="Helical" evidence="8">
    <location>
        <begin position="81"/>
        <end position="98"/>
    </location>
</feature>
<proteinExistence type="inferred from homology"/>
<dbReference type="GO" id="GO:0005886">
    <property type="term" value="C:plasma membrane"/>
    <property type="evidence" value="ECO:0007669"/>
    <property type="project" value="UniProtKB-SubCell"/>
</dbReference>
<dbReference type="PANTHER" id="PTHR30472">
    <property type="entry name" value="FERRIC ENTEROBACTIN TRANSPORT SYSTEM PERMEASE PROTEIN"/>
    <property type="match status" value="1"/>
</dbReference>
<keyword evidence="3" id="KW-0813">Transport</keyword>
<feature type="transmembrane region" description="Helical" evidence="8">
    <location>
        <begin position="137"/>
        <end position="157"/>
    </location>
</feature>
<gene>
    <name evidence="9" type="ORF">GGD90_003077</name>
</gene>
<dbReference type="RefSeq" id="WP_228273787.1">
    <property type="nucleotide sequence ID" value="NZ_JACIGE010000013.1"/>
</dbReference>
<accession>A0A840G2Q7</accession>
<evidence type="ECO:0000256" key="2">
    <source>
        <dbReference type="ARBA" id="ARBA00007935"/>
    </source>
</evidence>
<dbReference type="PANTHER" id="PTHR30472:SF70">
    <property type="entry name" value="MOLYBDATE IMPORT SYSTEM PERMEASE PROTEIN MOLB"/>
    <property type="match status" value="1"/>
</dbReference>
<sequence length="350" mass="36070">MTRSSAEALPPPRPLPGFSWPGPLLLMVAAAMLLALAYGRYPLAPSEVVQYFLAAGGFAEMEPERQALLHNLIVDIRLPRVLAAVLVGAGLAVSGAAFQSVFRNPLVSPGLLGVLAGAAAGAALGMLLSGNWWVMQLAAFAMGVAAVGVGVGIAALFGHSLVMLVLGGIISGSLFTAILSLIKYLADPYNQLPAIVYWLMGSLAMAELGDIGRLAVPMLVGIVFLASLGRALDALAMGDDEARALGVPVTAVRYGVIAAATLVSALTVSLSGIIGWVGLLVPHVARLLTGPGNVRLLPASACLGAIFLLLADGIARNLSETEIPIGIVTELLGIPAFLLVLHRARRSWVT</sequence>
<evidence type="ECO:0000256" key="5">
    <source>
        <dbReference type="ARBA" id="ARBA00022692"/>
    </source>
</evidence>
<evidence type="ECO:0000313" key="10">
    <source>
        <dbReference type="Proteomes" id="UP000587070"/>
    </source>
</evidence>
<feature type="transmembrane region" description="Helical" evidence="8">
    <location>
        <begin position="110"/>
        <end position="130"/>
    </location>
</feature>
<dbReference type="Proteomes" id="UP000587070">
    <property type="component" value="Unassembled WGS sequence"/>
</dbReference>
<comment type="caution">
    <text evidence="9">The sequence shown here is derived from an EMBL/GenBank/DDBJ whole genome shotgun (WGS) entry which is preliminary data.</text>
</comment>
<keyword evidence="6 8" id="KW-1133">Transmembrane helix</keyword>
<dbReference type="AlphaFoldDB" id="A0A840G2Q7"/>
<evidence type="ECO:0000256" key="3">
    <source>
        <dbReference type="ARBA" id="ARBA00022448"/>
    </source>
</evidence>
<evidence type="ECO:0000256" key="8">
    <source>
        <dbReference type="SAM" id="Phobius"/>
    </source>
</evidence>